<comment type="caution">
    <text evidence="1">The sequence shown here is derived from an EMBL/GenBank/DDBJ whole genome shotgun (WGS) entry which is preliminary data.</text>
</comment>
<gene>
    <name evidence="1" type="ORF">BDM02DRAFT_2074327</name>
</gene>
<sequence>MEFGGQVFYIINKKSGTAMDLNATNQIGIIGWKHHGGDNQKWMIVPNLEDVDGSCWIENVAFKKYLSIERSPENGVKLIASSTKFLWNLRNDEGNSDAWRFFVPGTEQNADLANHGDPTSGTDVVLWYHTQGQNQVWYLRPV</sequence>
<dbReference type="EMBL" id="MU118008">
    <property type="protein sequence ID" value="KAF9648767.1"/>
    <property type="molecule type" value="Genomic_DNA"/>
</dbReference>
<reference evidence="1" key="1">
    <citation type="submission" date="2019-10" db="EMBL/GenBank/DDBJ databases">
        <authorList>
            <consortium name="DOE Joint Genome Institute"/>
            <person name="Kuo A."/>
            <person name="Miyauchi S."/>
            <person name="Kiss E."/>
            <person name="Drula E."/>
            <person name="Kohler A."/>
            <person name="Sanchez-Garcia M."/>
            <person name="Andreopoulos B."/>
            <person name="Barry K.W."/>
            <person name="Bonito G."/>
            <person name="Buee M."/>
            <person name="Carver A."/>
            <person name="Chen C."/>
            <person name="Cichocki N."/>
            <person name="Clum A."/>
            <person name="Culley D."/>
            <person name="Crous P.W."/>
            <person name="Fauchery L."/>
            <person name="Girlanda M."/>
            <person name="Hayes R."/>
            <person name="Keri Z."/>
            <person name="Labutti K."/>
            <person name="Lipzen A."/>
            <person name="Lombard V."/>
            <person name="Magnuson J."/>
            <person name="Maillard F."/>
            <person name="Morin E."/>
            <person name="Murat C."/>
            <person name="Nolan M."/>
            <person name="Ohm R."/>
            <person name="Pangilinan J."/>
            <person name="Pereira M."/>
            <person name="Perotto S."/>
            <person name="Peter M."/>
            <person name="Riley R."/>
            <person name="Sitrit Y."/>
            <person name="Stielow B."/>
            <person name="Szollosi G."/>
            <person name="Zifcakova L."/>
            <person name="Stursova M."/>
            <person name="Spatafora J.W."/>
            <person name="Tedersoo L."/>
            <person name="Vaario L.-M."/>
            <person name="Yamada A."/>
            <person name="Yan M."/>
            <person name="Wang P."/>
            <person name="Xu J."/>
            <person name="Bruns T."/>
            <person name="Baldrian P."/>
            <person name="Vilgalys R."/>
            <person name="Henrissat B."/>
            <person name="Grigoriev I.V."/>
            <person name="Hibbett D."/>
            <person name="Nagy L.G."/>
            <person name="Martin F.M."/>
        </authorList>
    </citation>
    <scope>NUCLEOTIDE SEQUENCE</scope>
    <source>
        <strain evidence="1">P2</strain>
    </source>
</reference>
<name>A0ACB6ZGN2_THEGA</name>
<evidence type="ECO:0000313" key="2">
    <source>
        <dbReference type="Proteomes" id="UP000886501"/>
    </source>
</evidence>
<keyword evidence="2" id="KW-1185">Reference proteome</keyword>
<accession>A0ACB6ZGN2</accession>
<dbReference type="Proteomes" id="UP000886501">
    <property type="component" value="Unassembled WGS sequence"/>
</dbReference>
<reference evidence="1" key="2">
    <citation type="journal article" date="2020" name="Nat. Commun.">
        <title>Large-scale genome sequencing of mycorrhizal fungi provides insights into the early evolution of symbiotic traits.</title>
        <authorList>
            <person name="Miyauchi S."/>
            <person name="Kiss E."/>
            <person name="Kuo A."/>
            <person name="Drula E."/>
            <person name="Kohler A."/>
            <person name="Sanchez-Garcia M."/>
            <person name="Morin E."/>
            <person name="Andreopoulos B."/>
            <person name="Barry K.W."/>
            <person name="Bonito G."/>
            <person name="Buee M."/>
            <person name="Carver A."/>
            <person name="Chen C."/>
            <person name="Cichocki N."/>
            <person name="Clum A."/>
            <person name="Culley D."/>
            <person name="Crous P.W."/>
            <person name="Fauchery L."/>
            <person name="Girlanda M."/>
            <person name="Hayes R.D."/>
            <person name="Keri Z."/>
            <person name="LaButti K."/>
            <person name="Lipzen A."/>
            <person name="Lombard V."/>
            <person name="Magnuson J."/>
            <person name="Maillard F."/>
            <person name="Murat C."/>
            <person name="Nolan M."/>
            <person name="Ohm R.A."/>
            <person name="Pangilinan J."/>
            <person name="Pereira M.F."/>
            <person name="Perotto S."/>
            <person name="Peter M."/>
            <person name="Pfister S."/>
            <person name="Riley R."/>
            <person name="Sitrit Y."/>
            <person name="Stielow J.B."/>
            <person name="Szollosi G."/>
            <person name="Zifcakova L."/>
            <person name="Stursova M."/>
            <person name="Spatafora J.W."/>
            <person name="Tedersoo L."/>
            <person name="Vaario L.M."/>
            <person name="Yamada A."/>
            <person name="Yan M."/>
            <person name="Wang P."/>
            <person name="Xu J."/>
            <person name="Bruns T."/>
            <person name="Baldrian P."/>
            <person name="Vilgalys R."/>
            <person name="Dunand C."/>
            <person name="Henrissat B."/>
            <person name="Grigoriev I.V."/>
            <person name="Hibbett D."/>
            <person name="Nagy L.G."/>
            <person name="Martin F.M."/>
        </authorList>
    </citation>
    <scope>NUCLEOTIDE SEQUENCE</scope>
    <source>
        <strain evidence="1">P2</strain>
    </source>
</reference>
<protein>
    <submittedName>
        <fullName evidence="1">Carbohydrate-binding module family 13 protein</fullName>
    </submittedName>
</protein>
<proteinExistence type="predicted"/>
<organism evidence="1 2">
    <name type="scientific">Thelephora ganbajun</name>
    <name type="common">Ganba fungus</name>
    <dbReference type="NCBI Taxonomy" id="370292"/>
    <lineage>
        <taxon>Eukaryota</taxon>
        <taxon>Fungi</taxon>
        <taxon>Dikarya</taxon>
        <taxon>Basidiomycota</taxon>
        <taxon>Agaricomycotina</taxon>
        <taxon>Agaricomycetes</taxon>
        <taxon>Thelephorales</taxon>
        <taxon>Thelephoraceae</taxon>
        <taxon>Thelephora</taxon>
    </lineage>
</organism>
<evidence type="ECO:0000313" key="1">
    <source>
        <dbReference type="EMBL" id="KAF9648767.1"/>
    </source>
</evidence>